<dbReference type="EMBL" id="LAZR01034911">
    <property type="protein sequence ID" value="KKL28952.1"/>
    <property type="molecule type" value="Genomic_DNA"/>
</dbReference>
<protein>
    <submittedName>
        <fullName evidence="1">Uncharacterized protein</fullName>
    </submittedName>
</protein>
<evidence type="ECO:0000313" key="1">
    <source>
        <dbReference type="EMBL" id="KKL28952.1"/>
    </source>
</evidence>
<organism evidence="1">
    <name type="scientific">marine sediment metagenome</name>
    <dbReference type="NCBI Taxonomy" id="412755"/>
    <lineage>
        <taxon>unclassified sequences</taxon>
        <taxon>metagenomes</taxon>
        <taxon>ecological metagenomes</taxon>
    </lineage>
</organism>
<proteinExistence type="predicted"/>
<gene>
    <name evidence="1" type="ORF">LCGC14_2369990</name>
</gene>
<comment type="caution">
    <text evidence="1">The sequence shown here is derived from an EMBL/GenBank/DDBJ whole genome shotgun (WGS) entry which is preliminary data.</text>
</comment>
<accession>A0A0F9CR99</accession>
<name>A0A0F9CR99_9ZZZZ</name>
<dbReference type="AlphaFoldDB" id="A0A0F9CR99"/>
<reference evidence="1" key="1">
    <citation type="journal article" date="2015" name="Nature">
        <title>Complex archaea that bridge the gap between prokaryotes and eukaryotes.</title>
        <authorList>
            <person name="Spang A."/>
            <person name="Saw J.H."/>
            <person name="Jorgensen S.L."/>
            <person name="Zaremba-Niedzwiedzka K."/>
            <person name="Martijn J."/>
            <person name="Lind A.E."/>
            <person name="van Eijk R."/>
            <person name="Schleper C."/>
            <person name="Guy L."/>
            <person name="Ettema T.J."/>
        </authorList>
    </citation>
    <scope>NUCLEOTIDE SEQUENCE</scope>
</reference>
<sequence>MSNTLTNVIPKLLANGLLALRQRAIMPRRVNRDYESLAAEKGAVLNIPISAAISTRNVTAAMTQGANQDTTPTTVAVTLDQWKEATFHMSDKDKLEVHEGFLPRQALEAIKSLANTVDSFLLGKYTGIYAAGGTAGTTPLGTDLYQVASCRALLNTGLADADDRSVVMDVNSEANAIALGNFVKADQAGTTDTILKGEVGMKLGMDWFLDQNVPTHTNGTSWTGTTWKNDTTTAGAAGDSTLAVHNASATGTIAVGDLFTIAGAPQQYVMTTAVACVSMNAATAIAFSPVLASAVASAANLSVIAGHVVNLIFHRDAFVFANRPLTGSGIDEMGNVFSAATDPVSGLSLRLEVSREYKQTTYAYDMLYGGGLVRAQLASRLMG</sequence>